<dbReference type="PANTHER" id="PTHR24567">
    <property type="entry name" value="CRP FAMILY TRANSCRIPTIONAL REGULATORY PROTEIN"/>
    <property type="match status" value="1"/>
</dbReference>
<evidence type="ECO:0000256" key="3">
    <source>
        <dbReference type="ARBA" id="ARBA00023163"/>
    </source>
</evidence>
<dbReference type="Pfam" id="PF00027">
    <property type="entry name" value="cNMP_binding"/>
    <property type="match status" value="1"/>
</dbReference>
<keyword evidence="2" id="KW-0238">DNA-binding</keyword>
<dbReference type="EMBL" id="NFLB01000008">
    <property type="protein sequence ID" value="OUQ04925.1"/>
    <property type="molecule type" value="Genomic_DNA"/>
</dbReference>
<dbReference type="AlphaFoldDB" id="A0A1Y4QHZ8"/>
<accession>A0A1Y4QHZ8</accession>
<proteinExistence type="predicted"/>
<organism evidence="5 6">
    <name type="scientific">Thomasclavelia spiroformis</name>
    <dbReference type="NCBI Taxonomy" id="29348"/>
    <lineage>
        <taxon>Bacteria</taxon>
        <taxon>Bacillati</taxon>
        <taxon>Bacillota</taxon>
        <taxon>Erysipelotrichia</taxon>
        <taxon>Erysipelotrichales</taxon>
        <taxon>Coprobacillaceae</taxon>
        <taxon>Thomasclavelia</taxon>
    </lineage>
</organism>
<feature type="domain" description="HTH crp-type" evidence="4">
    <location>
        <begin position="152"/>
        <end position="218"/>
    </location>
</feature>
<evidence type="ECO:0000313" key="5">
    <source>
        <dbReference type="EMBL" id="OUQ04925.1"/>
    </source>
</evidence>
<protein>
    <submittedName>
        <fullName evidence="5">Crp/Fnr family transcriptional regulator</fullName>
    </submittedName>
</protein>
<dbReference type="PANTHER" id="PTHR24567:SF74">
    <property type="entry name" value="HTH-TYPE TRANSCRIPTIONAL REGULATOR ARCR"/>
    <property type="match status" value="1"/>
</dbReference>
<dbReference type="GO" id="GO:0003700">
    <property type="term" value="F:DNA-binding transcription factor activity"/>
    <property type="evidence" value="ECO:0007669"/>
    <property type="project" value="TreeGrafter"/>
</dbReference>
<reference evidence="6" key="1">
    <citation type="submission" date="2017-04" db="EMBL/GenBank/DDBJ databases">
        <title>Function of individual gut microbiota members based on whole genome sequencing of pure cultures obtained from chicken caecum.</title>
        <authorList>
            <person name="Medvecky M."/>
            <person name="Cejkova D."/>
            <person name="Polansky O."/>
            <person name="Karasova D."/>
            <person name="Kubasova T."/>
            <person name="Cizek A."/>
            <person name="Rychlik I."/>
        </authorList>
    </citation>
    <scope>NUCLEOTIDE SEQUENCE [LARGE SCALE GENOMIC DNA]</scope>
    <source>
        <strain evidence="6">An149</strain>
    </source>
</reference>
<dbReference type="CDD" id="cd00092">
    <property type="entry name" value="HTH_CRP"/>
    <property type="match status" value="1"/>
</dbReference>
<dbReference type="SUPFAM" id="SSF51206">
    <property type="entry name" value="cAMP-binding domain-like"/>
    <property type="match status" value="1"/>
</dbReference>
<evidence type="ECO:0000313" key="6">
    <source>
        <dbReference type="Proteomes" id="UP000196258"/>
    </source>
</evidence>
<sequence>MLKKNEINLLSKTLPFWNNLNQDEKELLISNAFIEDVDQGQLIHQGNNDCIGILVVIKGCLRTYIVSDEGKEVTLYRLNANDVCVLSAACVLDCIDFDVLVEAQTKCQIIQISPAIFLQLFSQNIHVELFSYKLATERFSDVMWAMQQILFISFDKRLAAFLLDESNRSNSLDIKITHEQIAQNLNSAREVVSRMLNYFAKEGYVSLSRGQIHIIDKQSLSSLI</sequence>
<name>A0A1Y4QHZ8_9FIRM</name>
<dbReference type="InterPro" id="IPR012318">
    <property type="entry name" value="HTH_CRP"/>
</dbReference>
<evidence type="ECO:0000256" key="2">
    <source>
        <dbReference type="ARBA" id="ARBA00023125"/>
    </source>
</evidence>
<evidence type="ECO:0000256" key="1">
    <source>
        <dbReference type="ARBA" id="ARBA00023015"/>
    </source>
</evidence>
<dbReference type="SMART" id="SM00419">
    <property type="entry name" value="HTH_CRP"/>
    <property type="match status" value="1"/>
</dbReference>
<keyword evidence="1" id="KW-0805">Transcription regulation</keyword>
<dbReference type="InterPro" id="IPR018490">
    <property type="entry name" value="cNMP-bd_dom_sf"/>
</dbReference>
<dbReference type="InterPro" id="IPR036388">
    <property type="entry name" value="WH-like_DNA-bd_sf"/>
</dbReference>
<dbReference type="InterPro" id="IPR000595">
    <property type="entry name" value="cNMP-bd_dom"/>
</dbReference>
<dbReference type="InterPro" id="IPR050397">
    <property type="entry name" value="Env_Response_Regulators"/>
</dbReference>
<dbReference type="SUPFAM" id="SSF46785">
    <property type="entry name" value="Winged helix' DNA-binding domain"/>
    <property type="match status" value="1"/>
</dbReference>
<dbReference type="Pfam" id="PF13545">
    <property type="entry name" value="HTH_Crp_2"/>
    <property type="match status" value="1"/>
</dbReference>
<dbReference type="RefSeq" id="WP_087256651.1">
    <property type="nucleotide sequence ID" value="NZ_NFLB01000008.1"/>
</dbReference>
<evidence type="ECO:0000259" key="4">
    <source>
        <dbReference type="PROSITE" id="PS51063"/>
    </source>
</evidence>
<dbReference type="GO" id="GO:0003677">
    <property type="term" value="F:DNA binding"/>
    <property type="evidence" value="ECO:0007669"/>
    <property type="project" value="UniProtKB-KW"/>
</dbReference>
<dbReference type="InterPro" id="IPR014710">
    <property type="entry name" value="RmlC-like_jellyroll"/>
</dbReference>
<dbReference type="Gene3D" id="1.10.10.10">
    <property type="entry name" value="Winged helix-like DNA-binding domain superfamily/Winged helix DNA-binding domain"/>
    <property type="match status" value="1"/>
</dbReference>
<dbReference type="PROSITE" id="PS51063">
    <property type="entry name" value="HTH_CRP_2"/>
    <property type="match status" value="1"/>
</dbReference>
<dbReference type="Proteomes" id="UP000196258">
    <property type="component" value="Unassembled WGS sequence"/>
</dbReference>
<keyword evidence="3" id="KW-0804">Transcription</keyword>
<comment type="caution">
    <text evidence="5">The sequence shown here is derived from an EMBL/GenBank/DDBJ whole genome shotgun (WGS) entry which is preliminary data.</text>
</comment>
<dbReference type="GO" id="GO:0005829">
    <property type="term" value="C:cytosol"/>
    <property type="evidence" value="ECO:0007669"/>
    <property type="project" value="TreeGrafter"/>
</dbReference>
<dbReference type="CDD" id="cd00038">
    <property type="entry name" value="CAP_ED"/>
    <property type="match status" value="1"/>
</dbReference>
<dbReference type="Gene3D" id="2.60.120.10">
    <property type="entry name" value="Jelly Rolls"/>
    <property type="match status" value="1"/>
</dbReference>
<gene>
    <name evidence="5" type="ORF">B5E91_07900</name>
</gene>
<dbReference type="InterPro" id="IPR036390">
    <property type="entry name" value="WH_DNA-bd_sf"/>
</dbReference>